<reference evidence="2" key="1">
    <citation type="submission" date="2025-08" db="UniProtKB">
        <authorList>
            <consortium name="Ensembl"/>
        </authorList>
    </citation>
    <scope>IDENTIFICATION</scope>
</reference>
<accession>A0A8C6F6Z0</accession>
<reference evidence="2" key="2">
    <citation type="submission" date="2025-09" db="UniProtKB">
        <authorList>
            <consortium name="Ensembl"/>
        </authorList>
    </citation>
    <scope>IDENTIFICATION</scope>
</reference>
<dbReference type="GeneTree" id="ENSGT00390000015113"/>
<keyword evidence="3" id="KW-1185">Reference proteome</keyword>
<dbReference type="Proteomes" id="UP000694561">
    <property type="component" value="Unplaced"/>
</dbReference>
<organism evidence="2 3">
    <name type="scientific">Monodon monoceros</name>
    <name type="common">Narwhal</name>
    <name type="synonym">Ceratodon monodon</name>
    <dbReference type="NCBI Taxonomy" id="40151"/>
    <lineage>
        <taxon>Eukaryota</taxon>
        <taxon>Metazoa</taxon>
        <taxon>Chordata</taxon>
        <taxon>Craniata</taxon>
        <taxon>Vertebrata</taxon>
        <taxon>Euteleostomi</taxon>
        <taxon>Mammalia</taxon>
        <taxon>Eutheria</taxon>
        <taxon>Laurasiatheria</taxon>
        <taxon>Artiodactyla</taxon>
        <taxon>Whippomorpha</taxon>
        <taxon>Cetacea</taxon>
        <taxon>Odontoceti</taxon>
        <taxon>Monodontidae</taxon>
        <taxon>Monodon</taxon>
    </lineage>
</organism>
<evidence type="ECO:0000313" key="2">
    <source>
        <dbReference type="Ensembl" id="ENSMMNP00015014864.1"/>
    </source>
</evidence>
<sequence length="132" mass="14730">TRDPSFPFLPLSSRPSSPIHTDLPHTCHSLPFHIPNFGHAPSILEALPVALFLAPLHAVLPSLSPNYLSFIILSGQKSCLFLPLPVLRTTSFSLSTIIFLPFFPFLEMSAIFFCKFPFKLTFLLQLKGLHRG</sequence>
<protein>
    <submittedName>
        <fullName evidence="2">Uncharacterized protein</fullName>
    </submittedName>
</protein>
<keyword evidence="1" id="KW-1133">Transmembrane helix</keyword>
<evidence type="ECO:0000313" key="3">
    <source>
        <dbReference type="Proteomes" id="UP000694561"/>
    </source>
</evidence>
<proteinExistence type="predicted"/>
<dbReference type="AlphaFoldDB" id="A0A8C6F6Z0"/>
<keyword evidence="1" id="KW-0472">Membrane</keyword>
<feature type="transmembrane region" description="Helical" evidence="1">
    <location>
        <begin position="92"/>
        <end position="114"/>
    </location>
</feature>
<evidence type="ECO:0000256" key="1">
    <source>
        <dbReference type="SAM" id="Phobius"/>
    </source>
</evidence>
<dbReference type="Ensembl" id="ENSMMNT00015016291.1">
    <property type="protein sequence ID" value="ENSMMNP00015014864.1"/>
    <property type="gene ID" value="ENSMMNG00015010969.1"/>
</dbReference>
<keyword evidence="1" id="KW-0812">Transmembrane</keyword>
<name>A0A8C6F6Z0_MONMO</name>